<proteinExistence type="predicted"/>
<protein>
    <submittedName>
        <fullName evidence="1">Uncharacterized protein</fullName>
    </submittedName>
</protein>
<dbReference type="AlphaFoldDB" id="A0A075G8T7"/>
<dbReference type="EMBL" id="KF900579">
    <property type="protein sequence ID" value="AIF00034.1"/>
    <property type="molecule type" value="Genomic_DNA"/>
</dbReference>
<evidence type="ECO:0000313" key="1">
    <source>
        <dbReference type="EMBL" id="AIF00034.1"/>
    </source>
</evidence>
<sequence>MSEKSYYRSTIEGEKSTQWICGCFETSDGFFKFCDTHGTTLRKAVVAQIDELDMTRIEK</sequence>
<reference evidence="1" key="1">
    <citation type="journal article" date="2014" name="Genome Biol. Evol.">
        <title>Pangenome evidence for extensive interdomain horizontal transfer affecting lineage core and shell genes in uncultured planktonic thaumarchaeota and euryarchaeota.</title>
        <authorList>
            <person name="Deschamps P."/>
            <person name="Zivanovic Y."/>
            <person name="Moreira D."/>
            <person name="Rodriguez-Valera F."/>
            <person name="Lopez-Garcia P."/>
        </authorList>
    </citation>
    <scope>NUCLEOTIDE SEQUENCE</scope>
</reference>
<organism evidence="1">
    <name type="scientific">uncultured marine thaumarchaeote KM3_128_G11</name>
    <dbReference type="NCBI Taxonomy" id="1455996"/>
    <lineage>
        <taxon>Archaea</taxon>
        <taxon>Nitrososphaerota</taxon>
        <taxon>environmental samples</taxon>
    </lineage>
</organism>
<name>A0A075G8T7_9ARCH</name>
<accession>A0A075G8T7</accession>